<name>A0A4Z2F2S7_9TELE</name>
<accession>A0A4Z2F2S7</accession>
<keyword evidence="2" id="KW-1185">Reference proteome</keyword>
<proteinExistence type="predicted"/>
<organism evidence="1 2">
    <name type="scientific">Liparis tanakae</name>
    <name type="common">Tanaka's snailfish</name>
    <dbReference type="NCBI Taxonomy" id="230148"/>
    <lineage>
        <taxon>Eukaryota</taxon>
        <taxon>Metazoa</taxon>
        <taxon>Chordata</taxon>
        <taxon>Craniata</taxon>
        <taxon>Vertebrata</taxon>
        <taxon>Euteleostomi</taxon>
        <taxon>Actinopterygii</taxon>
        <taxon>Neopterygii</taxon>
        <taxon>Teleostei</taxon>
        <taxon>Neoteleostei</taxon>
        <taxon>Acanthomorphata</taxon>
        <taxon>Eupercaria</taxon>
        <taxon>Perciformes</taxon>
        <taxon>Cottioidei</taxon>
        <taxon>Cottales</taxon>
        <taxon>Liparidae</taxon>
        <taxon>Liparis</taxon>
    </lineage>
</organism>
<protein>
    <submittedName>
        <fullName evidence="1">Uncharacterized protein</fullName>
    </submittedName>
</protein>
<reference evidence="1 2" key="1">
    <citation type="submission" date="2019-03" db="EMBL/GenBank/DDBJ databases">
        <title>First draft genome of Liparis tanakae, snailfish: a comprehensive survey of snailfish specific genes.</title>
        <authorList>
            <person name="Kim W."/>
            <person name="Song I."/>
            <person name="Jeong J.-H."/>
            <person name="Kim D."/>
            <person name="Kim S."/>
            <person name="Ryu S."/>
            <person name="Song J.Y."/>
            <person name="Lee S.K."/>
        </authorList>
    </citation>
    <scope>NUCLEOTIDE SEQUENCE [LARGE SCALE GENOMIC DNA]</scope>
    <source>
        <tissue evidence="1">Muscle</tissue>
    </source>
</reference>
<evidence type="ECO:0000313" key="2">
    <source>
        <dbReference type="Proteomes" id="UP000314294"/>
    </source>
</evidence>
<comment type="caution">
    <text evidence="1">The sequence shown here is derived from an EMBL/GenBank/DDBJ whole genome shotgun (WGS) entry which is preliminary data.</text>
</comment>
<gene>
    <name evidence="1" type="ORF">EYF80_054493</name>
</gene>
<dbReference type="Proteomes" id="UP000314294">
    <property type="component" value="Unassembled WGS sequence"/>
</dbReference>
<sequence length="71" mass="7772">MAPFLSSKAAACCAASDEEAYDPRSYHTYNEPCGDHGHHHRPHVDPRMAVLVCSNSTKYSSLTGSRSSMMI</sequence>
<dbReference type="EMBL" id="SRLO01001784">
    <property type="protein sequence ID" value="TNN35348.1"/>
    <property type="molecule type" value="Genomic_DNA"/>
</dbReference>
<evidence type="ECO:0000313" key="1">
    <source>
        <dbReference type="EMBL" id="TNN35348.1"/>
    </source>
</evidence>
<dbReference type="AlphaFoldDB" id="A0A4Z2F2S7"/>